<sequence length="601" mass="69050">MRIGIIGAGPRGLSMLERLLYNNQQEKEIEILLFDPSGIGGKVWRVDQPKEVLMNSLASQVTMFTDETLSSGGVIANGINLYQWAKELGPSYLEKTNIKEKEVFLREAADLSENQPTSRRFFGAYLQWFYEELQERFPDRFNYVQQLVTEVTKKDTRYVVQTTEETYVVDQLILATGHWEHELTTEENQLSGYAAAHDLFYQGPANPADVDLSMIPAKEPVFIRGLGLCFFDYIGLLTQQRGGRFVEQGGKSVYLPSGEEPIVYCGSRRGFPYYPHGRNQKKVGEVAKPVILTQERLETYYRTKKLSGQDFFAELKKELELFYYKKVIEERGLAISLSEFQEVFLVSSENEWLQQYPELSHDLWSWDLLDHLTDHTLPYPEMSRKYIEDQISEAQKGNVDGPLIATLDALKDWRNLVHQVMLWEVFSAKEYKEVLWQWFNTFDAFFTIGPPLRRTQELAALIDAGIFRLVEPPFTIAGKNGHFCLEDRELTFDYLIEARLPKNDLQTTSNPVLKNLREKQILQPFQLHDPSGEYVSGAVAVERSSSRVIDANGEVQNNLFCIGIPTEGVEWLTASVPRPHVDFWNLKQIDHIAQLILAEEA</sequence>
<dbReference type="InterPro" id="IPR038732">
    <property type="entry name" value="HpyO/CreE_NAD-binding"/>
</dbReference>
<dbReference type="PANTHER" id="PTHR40254:SF1">
    <property type="entry name" value="BLR0577 PROTEIN"/>
    <property type="match status" value="1"/>
</dbReference>
<evidence type="ECO:0000259" key="1">
    <source>
        <dbReference type="Pfam" id="PF13454"/>
    </source>
</evidence>
<dbReference type="InterPro" id="IPR036188">
    <property type="entry name" value="FAD/NAD-bd_sf"/>
</dbReference>
<dbReference type="Proteomes" id="UP000664360">
    <property type="component" value="Chromosome"/>
</dbReference>
<organism evidence="2 3">
    <name type="scientific">Candidatus Enterococcus mangumiae</name>
    <dbReference type="NCBI Taxonomy" id="2230878"/>
    <lineage>
        <taxon>Bacteria</taxon>
        <taxon>Bacillati</taxon>
        <taxon>Bacillota</taxon>
        <taxon>Bacilli</taxon>
        <taxon>Lactobacillales</taxon>
        <taxon>Enterococcaceae</taxon>
        <taxon>Enterococcus</taxon>
    </lineage>
</organism>
<dbReference type="RefSeq" id="WP_206859020.1">
    <property type="nucleotide sequence ID" value="NZ_CP147250.1"/>
</dbReference>
<dbReference type="Pfam" id="PF13454">
    <property type="entry name" value="NAD_binding_9"/>
    <property type="match status" value="1"/>
</dbReference>
<evidence type="ECO:0000313" key="3">
    <source>
        <dbReference type="Proteomes" id="UP000664360"/>
    </source>
</evidence>
<dbReference type="PANTHER" id="PTHR40254">
    <property type="entry name" value="BLR0577 PROTEIN"/>
    <property type="match status" value="1"/>
</dbReference>
<keyword evidence="3" id="KW-1185">Reference proteome</keyword>
<name>A0ABZ2T0I0_9ENTE</name>
<proteinExistence type="predicted"/>
<gene>
    <name evidence="2" type="ORF">DOK79_002951</name>
</gene>
<accession>A0ABZ2T0I0</accession>
<protein>
    <recommendedName>
        <fullName evidence="1">FAD-dependent urate hydroxylase HpyO/Asp monooxygenase CreE-like FAD/NAD(P)-binding domain-containing protein</fullName>
    </recommendedName>
</protein>
<dbReference type="EMBL" id="CP147250">
    <property type="protein sequence ID" value="WYJ81367.1"/>
    <property type="molecule type" value="Genomic_DNA"/>
</dbReference>
<dbReference type="SUPFAM" id="SSF51905">
    <property type="entry name" value="FAD/NAD(P)-binding domain"/>
    <property type="match status" value="1"/>
</dbReference>
<dbReference type="Gene3D" id="3.50.50.60">
    <property type="entry name" value="FAD/NAD(P)-binding domain"/>
    <property type="match status" value="1"/>
</dbReference>
<reference evidence="2 3" key="1">
    <citation type="submission" date="2024-03" db="EMBL/GenBank/DDBJ databases">
        <title>The Genome Sequence of Enterococcus sp. DIV1094.</title>
        <authorList>
            <consortium name="The Broad Institute Genomics Platform"/>
            <consortium name="The Broad Institute Microbial Omics Core"/>
            <consortium name="The Broad Institute Genomic Center for Infectious Diseases"/>
            <person name="Earl A."/>
            <person name="Manson A."/>
            <person name="Gilmore M."/>
            <person name="Schwartman J."/>
            <person name="Shea T."/>
            <person name="Abouelleil A."/>
            <person name="Cao P."/>
            <person name="Chapman S."/>
            <person name="Cusick C."/>
            <person name="Young S."/>
            <person name="Neafsey D."/>
            <person name="Nusbaum C."/>
            <person name="Birren B."/>
        </authorList>
    </citation>
    <scope>NUCLEOTIDE SEQUENCE [LARGE SCALE GENOMIC DNA]</scope>
    <source>
        <strain evidence="2 3">DIV1094</strain>
    </source>
</reference>
<evidence type="ECO:0000313" key="2">
    <source>
        <dbReference type="EMBL" id="WYJ81367.1"/>
    </source>
</evidence>
<dbReference type="InterPro" id="IPR052189">
    <property type="entry name" value="L-asp_N-monooxygenase_NS-form"/>
</dbReference>
<feature type="domain" description="FAD-dependent urate hydroxylase HpyO/Asp monooxygenase CreE-like FAD/NAD(P)-binding" evidence="1">
    <location>
        <begin position="5"/>
        <end position="178"/>
    </location>
</feature>